<keyword evidence="1" id="KW-0862">Zinc</keyword>
<comment type="caution">
    <text evidence="4">The sequence shown here is derived from an EMBL/GenBank/DDBJ whole genome shotgun (WGS) entry which is preliminary data.</text>
</comment>
<dbReference type="InterPro" id="IPR036875">
    <property type="entry name" value="Znf_CCHC_sf"/>
</dbReference>
<dbReference type="AlphaFoldDB" id="A0AAV0IYG9"/>
<sequence>MIVWVQLPAFPIHFYHKEVLFSLGNMIGRTIKLDYHTLHQQRARFARIAVEIDLSKPLITRVRLDGAWQYLEYENLPVCCFECGKVGHTKESCPNLRSPSPQRSIVVAGGSPAPEPVTAPEEKSGFGPWMLVTRKSRRGGSNTEKGNNPDSFHNQNEIQGKGGKGKATVKEGHTNAEHHHEASGAGTQRLERAISGEKLERDRGTMAKKKGKAGAEISDGKERGKGILGPVPKKQQPNSQRPKSVSLKADGPSSSGTKPIQSPSPRKEFNDGLDQAPSPPSLTTVSTAKGTTIQLVTPSQTDARTDQQKMEITPSASARTKNQNKQRKKLKSPSKASRPIVTKALQVWTPVKERKGKTRSKLAALTLQEIEAWTGAACRSEDPESTRTITGDSSSAATERDPQLVAP</sequence>
<dbReference type="PROSITE" id="PS50158">
    <property type="entry name" value="ZF_CCHC"/>
    <property type="match status" value="1"/>
</dbReference>
<reference evidence="4" key="1">
    <citation type="submission" date="2022-08" db="EMBL/GenBank/DDBJ databases">
        <authorList>
            <person name="Gutierrez-Valencia J."/>
        </authorList>
    </citation>
    <scope>NUCLEOTIDE SEQUENCE</scope>
</reference>
<feature type="compositionally biased region" description="Basic and acidic residues" evidence="2">
    <location>
        <begin position="168"/>
        <end position="182"/>
    </location>
</feature>
<feature type="region of interest" description="Disordered" evidence="2">
    <location>
        <begin position="92"/>
        <end position="339"/>
    </location>
</feature>
<proteinExistence type="predicted"/>
<feature type="compositionally biased region" description="Polar residues" evidence="2">
    <location>
        <begin position="281"/>
        <end position="302"/>
    </location>
</feature>
<protein>
    <recommendedName>
        <fullName evidence="3">CCHC-type domain-containing protein</fullName>
    </recommendedName>
</protein>
<keyword evidence="6" id="KW-1185">Reference proteome</keyword>
<evidence type="ECO:0000256" key="1">
    <source>
        <dbReference type="PROSITE-ProRule" id="PRU00047"/>
    </source>
</evidence>
<accession>A0AAV0IYG9</accession>
<feature type="compositionally biased region" description="Polar residues" evidence="2">
    <location>
        <begin position="252"/>
        <end position="264"/>
    </location>
</feature>
<keyword evidence="1" id="KW-0863">Zinc-finger</keyword>
<feature type="region of interest" description="Disordered" evidence="2">
    <location>
        <begin position="376"/>
        <end position="407"/>
    </location>
</feature>
<feature type="compositionally biased region" description="Basic and acidic residues" evidence="2">
    <location>
        <begin position="398"/>
        <end position="407"/>
    </location>
</feature>
<dbReference type="InterPro" id="IPR040256">
    <property type="entry name" value="At4g02000-like"/>
</dbReference>
<evidence type="ECO:0000259" key="3">
    <source>
        <dbReference type="PROSITE" id="PS50158"/>
    </source>
</evidence>
<evidence type="ECO:0000313" key="4">
    <source>
        <dbReference type="EMBL" id="CAI0401786.1"/>
    </source>
</evidence>
<evidence type="ECO:0000256" key="2">
    <source>
        <dbReference type="SAM" id="MobiDB-lite"/>
    </source>
</evidence>
<dbReference type="EMBL" id="CAMGYJ010000008">
    <property type="protein sequence ID" value="CAI0458251.1"/>
    <property type="molecule type" value="Genomic_DNA"/>
</dbReference>
<dbReference type="PANTHER" id="PTHR31286:SF99">
    <property type="entry name" value="DUF4283 DOMAIN-CONTAINING PROTEIN"/>
    <property type="match status" value="1"/>
</dbReference>
<name>A0AAV0IYG9_9ROSI</name>
<dbReference type="EMBL" id="CAMGYJ010000004">
    <property type="protein sequence ID" value="CAI0401786.1"/>
    <property type="molecule type" value="Genomic_DNA"/>
</dbReference>
<dbReference type="GO" id="GO:0008270">
    <property type="term" value="F:zinc ion binding"/>
    <property type="evidence" value="ECO:0007669"/>
    <property type="project" value="UniProtKB-KW"/>
</dbReference>
<gene>
    <name evidence="4" type="ORF">LITE_LOCUS11342</name>
    <name evidence="5" type="ORF">LITE_LOCUS33446</name>
</gene>
<dbReference type="Proteomes" id="UP001154282">
    <property type="component" value="Unassembled WGS sequence"/>
</dbReference>
<organism evidence="4 6">
    <name type="scientific">Linum tenue</name>
    <dbReference type="NCBI Taxonomy" id="586396"/>
    <lineage>
        <taxon>Eukaryota</taxon>
        <taxon>Viridiplantae</taxon>
        <taxon>Streptophyta</taxon>
        <taxon>Embryophyta</taxon>
        <taxon>Tracheophyta</taxon>
        <taxon>Spermatophyta</taxon>
        <taxon>Magnoliopsida</taxon>
        <taxon>eudicotyledons</taxon>
        <taxon>Gunneridae</taxon>
        <taxon>Pentapetalae</taxon>
        <taxon>rosids</taxon>
        <taxon>fabids</taxon>
        <taxon>Malpighiales</taxon>
        <taxon>Linaceae</taxon>
        <taxon>Linum</taxon>
    </lineage>
</organism>
<feature type="compositionally biased region" description="Basic and acidic residues" evidence="2">
    <location>
        <begin position="189"/>
        <end position="205"/>
    </location>
</feature>
<dbReference type="SUPFAM" id="SSF57756">
    <property type="entry name" value="Retrovirus zinc finger-like domains"/>
    <property type="match status" value="1"/>
</dbReference>
<dbReference type="PANTHER" id="PTHR31286">
    <property type="entry name" value="GLYCINE-RICH CELL WALL STRUCTURAL PROTEIN 1.8-LIKE"/>
    <property type="match status" value="1"/>
</dbReference>
<feature type="domain" description="CCHC-type" evidence="3">
    <location>
        <begin position="80"/>
        <end position="95"/>
    </location>
</feature>
<dbReference type="InterPro" id="IPR001878">
    <property type="entry name" value="Znf_CCHC"/>
</dbReference>
<feature type="compositionally biased region" description="Polar residues" evidence="2">
    <location>
        <begin position="139"/>
        <end position="158"/>
    </location>
</feature>
<feature type="compositionally biased region" description="Polar residues" evidence="2">
    <location>
        <begin position="386"/>
        <end position="397"/>
    </location>
</feature>
<evidence type="ECO:0000313" key="5">
    <source>
        <dbReference type="EMBL" id="CAI0458251.1"/>
    </source>
</evidence>
<feature type="compositionally biased region" description="Basic residues" evidence="2">
    <location>
        <begin position="322"/>
        <end position="332"/>
    </location>
</feature>
<keyword evidence="1" id="KW-0479">Metal-binding</keyword>
<evidence type="ECO:0000313" key="6">
    <source>
        <dbReference type="Proteomes" id="UP001154282"/>
    </source>
</evidence>
<dbReference type="GO" id="GO:0003676">
    <property type="term" value="F:nucleic acid binding"/>
    <property type="evidence" value="ECO:0007669"/>
    <property type="project" value="InterPro"/>
</dbReference>